<feature type="transmembrane region" description="Helical" evidence="1">
    <location>
        <begin position="140"/>
        <end position="158"/>
    </location>
</feature>
<feature type="transmembrane region" description="Helical" evidence="1">
    <location>
        <begin position="68"/>
        <end position="86"/>
    </location>
</feature>
<dbReference type="EMBL" id="JACHXV010000003">
    <property type="protein sequence ID" value="MBB3173077.1"/>
    <property type="molecule type" value="Genomic_DNA"/>
</dbReference>
<name>A0A839UTF3_9PROT</name>
<organism evidence="2 3">
    <name type="scientific">Endobacter medicaginis</name>
    <dbReference type="NCBI Taxonomy" id="1181271"/>
    <lineage>
        <taxon>Bacteria</taxon>
        <taxon>Pseudomonadati</taxon>
        <taxon>Pseudomonadota</taxon>
        <taxon>Alphaproteobacteria</taxon>
        <taxon>Acetobacterales</taxon>
        <taxon>Acetobacteraceae</taxon>
        <taxon>Endobacter</taxon>
    </lineage>
</organism>
<sequence length="222" mass="23834">MSSEIRPDDLLIERLAGSLRPVRRRRPWLEMAVLGALFGVELALLLGAGHMRIDMPHAMGMPSFWWKLAGLTAIIAISSTTALLSLDPTRSPRLGLRVIVLTVLAVLVAGWGVDAAQTAWLTGGETLWRRLAPQSGLRCTRTIVELAVPVAIALGVLMRRGASVDLAGSAWAAGISASGWGALAFAFACPFDDPLYLAVWYGVAFGIVTIGSRLLLPLILRW</sequence>
<dbReference type="RefSeq" id="WP_183274825.1">
    <property type="nucleotide sequence ID" value="NZ_JACHXV010000003.1"/>
</dbReference>
<keyword evidence="3" id="KW-1185">Reference proteome</keyword>
<dbReference type="AlphaFoldDB" id="A0A839UTF3"/>
<feature type="transmembrane region" description="Helical" evidence="1">
    <location>
        <begin position="98"/>
        <end position="120"/>
    </location>
</feature>
<proteinExistence type="predicted"/>
<protein>
    <recommendedName>
        <fullName evidence="4">DUF1109 domain-containing protein</fullName>
    </recommendedName>
</protein>
<comment type="caution">
    <text evidence="2">The sequence shown here is derived from an EMBL/GenBank/DDBJ whole genome shotgun (WGS) entry which is preliminary data.</text>
</comment>
<evidence type="ECO:0000256" key="1">
    <source>
        <dbReference type="SAM" id="Phobius"/>
    </source>
</evidence>
<keyword evidence="1" id="KW-0472">Membrane</keyword>
<dbReference type="Proteomes" id="UP000557688">
    <property type="component" value="Unassembled WGS sequence"/>
</dbReference>
<evidence type="ECO:0008006" key="4">
    <source>
        <dbReference type="Google" id="ProtNLM"/>
    </source>
</evidence>
<evidence type="ECO:0000313" key="3">
    <source>
        <dbReference type="Proteomes" id="UP000557688"/>
    </source>
</evidence>
<evidence type="ECO:0000313" key="2">
    <source>
        <dbReference type="EMBL" id="MBB3173077.1"/>
    </source>
</evidence>
<keyword evidence="1" id="KW-0812">Transmembrane</keyword>
<keyword evidence="1" id="KW-1133">Transmembrane helix</keyword>
<feature type="transmembrane region" description="Helical" evidence="1">
    <location>
        <begin position="170"/>
        <end position="188"/>
    </location>
</feature>
<gene>
    <name evidence="2" type="ORF">FHR90_000895</name>
</gene>
<accession>A0A839UTF3</accession>
<feature type="transmembrane region" description="Helical" evidence="1">
    <location>
        <begin position="28"/>
        <end position="48"/>
    </location>
</feature>
<dbReference type="Pfam" id="PF06532">
    <property type="entry name" value="NrsF"/>
    <property type="match status" value="1"/>
</dbReference>
<reference evidence="2 3" key="1">
    <citation type="submission" date="2020-08" db="EMBL/GenBank/DDBJ databases">
        <title>Genomic Encyclopedia of Type Strains, Phase III (KMG-III): the genomes of soil and plant-associated and newly described type strains.</title>
        <authorList>
            <person name="Whitman W."/>
        </authorList>
    </citation>
    <scope>NUCLEOTIDE SEQUENCE [LARGE SCALE GENOMIC DNA]</scope>
    <source>
        <strain evidence="2 3">CECT 8088</strain>
    </source>
</reference>
<dbReference type="InterPro" id="IPR009495">
    <property type="entry name" value="NrsF"/>
</dbReference>
<feature type="transmembrane region" description="Helical" evidence="1">
    <location>
        <begin position="194"/>
        <end position="216"/>
    </location>
</feature>